<evidence type="ECO:0000313" key="2">
    <source>
        <dbReference type="EMBL" id="PIN22872.1"/>
    </source>
</evidence>
<evidence type="ECO:0000313" key="3">
    <source>
        <dbReference type="Proteomes" id="UP000231279"/>
    </source>
</evidence>
<dbReference type="AlphaFoldDB" id="A0A2G9HZE0"/>
<dbReference type="InterPro" id="IPR054722">
    <property type="entry name" value="PolX-like_BBD"/>
</dbReference>
<protein>
    <recommendedName>
        <fullName evidence="1">Retrovirus-related Pol polyprotein from transposon TNT 1-94-like beta-barrel domain-containing protein</fullName>
    </recommendedName>
</protein>
<comment type="caution">
    <text evidence="2">The sequence shown here is derived from an EMBL/GenBank/DDBJ whole genome shotgun (WGS) entry which is preliminary data.</text>
</comment>
<keyword evidence="3" id="KW-1185">Reference proteome</keyword>
<sequence length="194" mass="21630">MNFNISKLDMTVNDLVNMLTMTESIMKKNKTVLVVSTSKAQKGKVGKKKKSSSKGKQTPKLLGWIKKNANTKENKYFYCGEIRHEKRNCKKYLASLKNGIFFAKVNFSINSDICVFDTACGSHLYESLQGVLKAKKLSKGDVIFRMKNGGKIDVKASGLITLACNNPKLELNDCLSIPSFLKNIISIPVLDKKL</sequence>
<gene>
    <name evidence="2" type="ORF">CDL12_04412</name>
</gene>
<reference evidence="3" key="1">
    <citation type="journal article" date="2018" name="Gigascience">
        <title>Genome assembly of the Pink Ipe (Handroanthus impetiginosus, Bignoniaceae), a highly valued, ecologically keystone Neotropical timber forest tree.</title>
        <authorList>
            <person name="Silva-Junior O.B."/>
            <person name="Grattapaglia D."/>
            <person name="Novaes E."/>
            <person name="Collevatti R.G."/>
        </authorList>
    </citation>
    <scope>NUCLEOTIDE SEQUENCE [LARGE SCALE GENOMIC DNA]</scope>
    <source>
        <strain evidence="3">cv. UFG-1</strain>
    </source>
</reference>
<dbReference type="Proteomes" id="UP000231279">
    <property type="component" value="Unassembled WGS sequence"/>
</dbReference>
<evidence type="ECO:0000259" key="1">
    <source>
        <dbReference type="Pfam" id="PF22936"/>
    </source>
</evidence>
<dbReference type="OrthoDB" id="912845at2759"/>
<accession>A0A2G9HZE0</accession>
<proteinExistence type="predicted"/>
<dbReference type="STRING" id="429701.A0A2G9HZE0"/>
<dbReference type="EMBL" id="NKXS01000680">
    <property type="protein sequence ID" value="PIN22872.1"/>
    <property type="molecule type" value="Genomic_DNA"/>
</dbReference>
<organism evidence="2 3">
    <name type="scientific">Handroanthus impetiginosus</name>
    <dbReference type="NCBI Taxonomy" id="429701"/>
    <lineage>
        <taxon>Eukaryota</taxon>
        <taxon>Viridiplantae</taxon>
        <taxon>Streptophyta</taxon>
        <taxon>Embryophyta</taxon>
        <taxon>Tracheophyta</taxon>
        <taxon>Spermatophyta</taxon>
        <taxon>Magnoliopsida</taxon>
        <taxon>eudicotyledons</taxon>
        <taxon>Gunneridae</taxon>
        <taxon>Pentapetalae</taxon>
        <taxon>asterids</taxon>
        <taxon>lamiids</taxon>
        <taxon>Lamiales</taxon>
        <taxon>Bignoniaceae</taxon>
        <taxon>Crescentiina</taxon>
        <taxon>Tabebuia alliance</taxon>
        <taxon>Handroanthus</taxon>
    </lineage>
</organism>
<feature type="domain" description="Retrovirus-related Pol polyprotein from transposon TNT 1-94-like beta-barrel" evidence="1">
    <location>
        <begin position="115"/>
        <end position="193"/>
    </location>
</feature>
<name>A0A2G9HZE0_9LAMI</name>
<dbReference type="Pfam" id="PF22936">
    <property type="entry name" value="Pol_BBD"/>
    <property type="match status" value="1"/>
</dbReference>